<evidence type="ECO:0000313" key="3">
    <source>
        <dbReference type="EMBL" id="TMW58187.1"/>
    </source>
</evidence>
<evidence type="ECO:0000256" key="1">
    <source>
        <dbReference type="SAM" id="SignalP"/>
    </source>
</evidence>
<dbReference type="AlphaFoldDB" id="A0A8K1FFZ9"/>
<comment type="caution">
    <text evidence="3">The sequence shown here is derived from an EMBL/GenBank/DDBJ whole genome shotgun (WGS) entry which is preliminary data.</text>
</comment>
<accession>A0A8K1FFZ9</accession>
<evidence type="ECO:0000259" key="2">
    <source>
        <dbReference type="Pfam" id="PF00149"/>
    </source>
</evidence>
<feature type="signal peptide" evidence="1">
    <location>
        <begin position="1"/>
        <end position="22"/>
    </location>
</feature>
<organism evidence="3 4">
    <name type="scientific">Pythium oligandrum</name>
    <name type="common">Mycoparasitic fungus</name>
    <dbReference type="NCBI Taxonomy" id="41045"/>
    <lineage>
        <taxon>Eukaryota</taxon>
        <taxon>Sar</taxon>
        <taxon>Stramenopiles</taxon>
        <taxon>Oomycota</taxon>
        <taxon>Peronosporomycetes</taxon>
        <taxon>Pythiales</taxon>
        <taxon>Pythiaceae</taxon>
        <taxon>Pythium</taxon>
    </lineage>
</organism>
<dbReference type="InterPro" id="IPR004843">
    <property type="entry name" value="Calcineurin-like_PHP"/>
</dbReference>
<dbReference type="Proteomes" id="UP000794436">
    <property type="component" value="Unassembled WGS sequence"/>
</dbReference>
<dbReference type="PANTHER" id="PTHR32440">
    <property type="entry name" value="PHOSPHATASE DCR2-RELATED-RELATED"/>
    <property type="match status" value="1"/>
</dbReference>
<dbReference type="GO" id="GO:0016788">
    <property type="term" value="F:hydrolase activity, acting on ester bonds"/>
    <property type="evidence" value="ECO:0007669"/>
    <property type="project" value="TreeGrafter"/>
</dbReference>
<reference evidence="3" key="1">
    <citation type="submission" date="2019-03" db="EMBL/GenBank/DDBJ databases">
        <title>Long read genome sequence of the mycoparasitic Pythium oligandrum ATCC 38472 isolated from sugarbeet rhizosphere.</title>
        <authorList>
            <person name="Gaulin E."/>
        </authorList>
    </citation>
    <scope>NUCLEOTIDE SEQUENCE</scope>
    <source>
        <strain evidence="3">ATCC 38472_TT</strain>
    </source>
</reference>
<sequence>MRPSFAAAAALALAALSLRVDARFVVTDLRVVRATTHENALELCQQFSPSHFTTGIDWTSESTGVVVQLCQRREHVEDLKGSDRQVLRQIGVYPACPASMTEFYKPRDGVAVCTRLARADDVLPAFDYVSDVAVTVERNYNNDGPGWTTIPISLHGSQTFFQRLLAGSHRGVFLSHERPVVPITALEVLHNVAKDQAATWCSSLFGVQWQSAGTGFLDQNDDDKTVLCVQRDPNFVNAFAKLVDIAVVPTSQSCPEGFVLKQSLTSSVSLCSKWASLYANTVEDSVFVADIDLHRVDTANEDYSPTDREFLPGNFTLLYPEDLNAASSVRSADARAPVYLFSRLFVPQRFPSPPPLDKAPLNAVVNLYLDRQKDQQLLANRTTLSFKVLQLADLHYTGDPTHACRDKPVGMATCSEAVMTAFVNNLLDLEKPNFVVFSGDNVQTFSTVRRKPAMDAVMSGVEARKIPYAMVFGNHDDENGFPREEIVQIAMSGEHSYTQRGPVEVDGVGNYELSIKTPVDGPWGPAGTDIFRMYFLDSHAYPDTSKYPSVSASYDWVKPNQIAYYRQLSTAHGESPVPAIMFFHIPLLEYGTNAMSRLHGERYESVASSDVNTNLFNTLVERGEVKATFVGHDHVNEYCTLREGIQLCYGGGTGFGEAYGRSTFARRARVIEWSLTDSGERTIKSWKRHHDDLLHRYSEEVLFSETVADAQVA</sequence>
<proteinExistence type="predicted"/>
<dbReference type="GO" id="GO:0005737">
    <property type="term" value="C:cytoplasm"/>
    <property type="evidence" value="ECO:0007669"/>
    <property type="project" value="TreeGrafter"/>
</dbReference>
<dbReference type="PANTHER" id="PTHR32440:SF0">
    <property type="entry name" value="PHOSPHATASE DCR2-RELATED"/>
    <property type="match status" value="1"/>
</dbReference>
<dbReference type="Pfam" id="PF00149">
    <property type="entry name" value="Metallophos"/>
    <property type="match status" value="1"/>
</dbReference>
<evidence type="ECO:0000313" key="4">
    <source>
        <dbReference type="Proteomes" id="UP000794436"/>
    </source>
</evidence>
<dbReference type="Gene3D" id="3.60.21.10">
    <property type="match status" value="1"/>
</dbReference>
<dbReference type="SUPFAM" id="SSF56300">
    <property type="entry name" value="Metallo-dependent phosphatases"/>
    <property type="match status" value="1"/>
</dbReference>
<protein>
    <recommendedName>
        <fullName evidence="2">Calcineurin-like phosphoesterase domain-containing protein</fullName>
    </recommendedName>
</protein>
<keyword evidence="4" id="KW-1185">Reference proteome</keyword>
<feature type="chain" id="PRO_5035426006" description="Calcineurin-like phosphoesterase domain-containing protein" evidence="1">
    <location>
        <begin position="23"/>
        <end position="713"/>
    </location>
</feature>
<dbReference type="CDD" id="cd07383">
    <property type="entry name" value="MPP_Dcr2"/>
    <property type="match status" value="1"/>
</dbReference>
<name>A0A8K1FFZ9_PYTOL</name>
<feature type="domain" description="Calcineurin-like phosphoesterase" evidence="2">
    <location>
        <begin position="386"/>
        <end position="635"/>
    </location>
</feature>
<keyword evidence="1" id="KW-0732">Signal</keyword>
<dbReference type="OrthoDB" id="783096at2759"/>
<gene>
    <name evidence="3" type="ORF">Poli38472_011775</name>
</gene>
<dbReference type="InterPro" id="IPR029052">
    <property type="entry name" value="Metallo-depent_PP-like"/>
</dbReference>
<dbReference type="EMBL" id="SPLM01000112">
    <property type="protein sequence ID" value="TMW58187.1"/>
    <property type="molecule type" value="Genomic_DNA"/>
</dbReference>